<organism evidence="2">
    <name type="scientific">Oryza glumipatula</name>
    <dbReference type="NCBI Taxonomy" id="40148"/>
    <lineage>
        <taxon>Eukaryota</taxon>
        <taxon>Viridiplantae</taxon>
        <taxon>Streptophyta</taxon>
        <taxon>Embryophyta</taxon>
        <taxon>Tracheophyta</taxon>
        <taxon>Spermatophyta</taxon>
        <taxon>Magnoliopsida</taxon>
        <taxon>Liliopsida</taxon>
        <taxon>Poales</taxon>
        <taxon>Poaceae</taxon>
        <taxon>BOP clade</taxon>
        <taxon>Oryzoideae</taxon>
        <taxon>Oryzeae</taxon>
        <taxon>Oryzinae</taxon>
        <taxon>Oryza</taxon>
    </lineage>
</organism>
<reference evidence="2" key="2">
    <citation type="submission" date="2018-05" db="EMBL/GenBank/DDBJ databases">
        <title>OgluRS3 (Oryza glumaepatula Reference Sequence Version 3).</title>
        <authorList>
            <person name="Zhang J."/>
            <person name="Kudrna D."/>
            <person name="Lee S."/>
            <person name="Talag J."/>
            <person name="Welchert J."/>
            <person name="Wing R.A."/>
        </authorList>
    </citation>
    <scope>NUCLEOTIDE SEQUENCE [LARGE SCALE GENOMIC DNA]</scope>
</reference>
<feature type="region of interest" description="Disordered" evidence="1">
    <location>
        <begin position="88"/>
        <end position="114"/>
    </location>
</feature>
<dbReference type="HOGENOM" id="CLU_2124936_0_0_1"/>
<protein>
    <submittedName>
        <fullName evidence="2">Uncharacterized protein</fullName>
    </submittedName>
</protein>
<dbReference type="Proteomes" id="UP000026961">
    <property type="component" value="Chromosome 2"/>
</dbReference>
<dbReference type="Gramene" id="OGLUM02G14650.1">
    <property type="protein sequence ID" value="OGLUM02G14650.1"/>
    <property type="gene ID" value="OGLUM02G14650"/>
</dbReference>
<name>A0A0D9YRF4_9ORYZ</name>
<reference evidence="2" key="1">
    <citation type="submission" date="2015-04" db="UniProtKB">
        <authorList>
            <consortium name="EnsemblPlants"/>
        </authorList>
    </citation>
    <scope>IDENTIFICATION</scope>
</reference>
<sequence>MADGVVFCERIGAGGGDRRCFRREMDGRKPSDLRAESKHTTTVKKHEEFAHQVINRWLNIYKAWKSLESKIQHRVLCLLFPTPPAAPPLPPSPRALLPHPRRCEVSTPSPPPLW</sequence>
<accession>A0A0D9YRF4</accession>
<evidence type="ECO:0000256" key="1">
    <source>
        <dbReference type="SAM" id="MobiDB-lite"/>
    </source>
</evidence>
<dbReference type="AlphaFoldDB" id="A0A0D9YRF4"/>
<dbReference type="EnsemblPlants" id="OGLUM02G14650.1">
    <property type="protein sequence ID" value="OGLUM02G14650.1"/>
    <property type="gene ID" value="OGLUM02G14650"/>
</dbReference>
<evidence type="ECO:0000313" key="2">
    <source>
        <dbReference type="EnsemblPlants" id="OGLUM02G14650.1"/>
    </source>
</evidence>
<keyword evidence="3" id="KW-1185">Reference proteome</keyword>
<proteinExistence type="predicted"/>
<evidence type="ECO:0000313" key="3">
    <source>
        <dbReference type="Proteomes" id="UP000026961"/>
    </source>
</evidence>